<dbReference type="CDD" id="cd02209">
    <property type="entry name" value="cupin_XRE_C"/>
    <property type="match status" value="1"/>
</dbReference>
<dbReference type="RefSeq" id="WP_133587420.1">
    <property type="nucleotide sequence ID" value="NZ_SNVV01000001.1"/>
</dbReference>
<protein>
    <submittedName>
        <fullName evidence="3">XRE family transcriptional regulator</fullName>
    </submittedName>
</protein>
<accession>A0A4V3BP17</accession>
<feature type="domain" description="HTH cro/C1-type" evidence="2">
    <location>
        <begin position="31"/>
        <end position="85"/>
    </location>
</feature>
<dbReference type="Gene3D" id="2.60.120.10">
    <property type="entry name" value="Jelly Rolls"/>
    <property type="match status" value="1"/>
</dbReference>
<name>A0A4V3BP17_9RHOO</name>
<evidence type="ECO:0000313" key="3">
    <source>
        <dbReference type="EMBL" id="TDN56791.1"/>
    </source>
</evidence>
<evidence type="ECO:0000256" key="1">
    <source>
        <dbReference type="ARBA" id="ARBA00023125"/>
    </source>
</evidence>
<dbReference type="AlphaFoldDB" id="A0A4V3BP17"/>
<dbReference type="PROSITE" id="PS50943">
    <property type="entry name" value="HTH_CROC1"/>
    <property type="match status" value="1"/>
</dbReference>
<dbReference type="GO" id="GO:0003677">
    <property type="term" value="F:DNA binding"/>
    <property type="evidence" value="ECO:0007669"/>
    <property type="project" value="UniProtKB-KW"/>
</dbReference>
<dbReference type="EMBL" id="SNVV01000001">
    <property type="protein sequence ID" value="TDN56791.1"/>
    <property type="molecule type" value="Genomic_DNA"/>
</dbReference>
<dbReference type="GO" id="GO:0003700">
    <property type="term" value="F:DNA-binding transcription factor activity"/>
    <property type="evidence" value="ECO:0007669"/>
    <property type="project" value="TreeGrafter"/>
</dbReference>
<dbReference type="SMART" id="SM00530">
    <property type="entry name" value="HTH_XRE"/>
    <property type="match status" value="1"/>
</dbReference>
<dbReference type="CDD" id="cd00093">
    <property type="entry name" value="HTH_XRE"/>
    <property type="match status" value="1"/>
</dbReference>
<dbReference type="Pfam" id="PF01381">
    <property type="entry name" value="HTH_3"/>
    <property type="match status" value="1"/>
</dbReference>
<dbReference type="InterPro" id="IPR050807">
    <property type="entry name" value="TransReg_Diox_bact_type"/>
</dbReference>
<dbReference type="SUPFAM" id="SSF51182">
    <property type="entry name" value="RmlC-like cupins"/>
    <property type="match status" value="1"/>
</dbReference>
<dbReference type="InterPro" id="IPR001387">
    <property type="entry name" value="Cro/C1-type_HTH"/>
</dbReference>
<dbReference type="PANTHER" id="PTHR46797:SF1">
    <property type="entry name" value="METHYLPHOSPHONATE SYNTHASE"/>
    <property type="match status" value="1"/>
</dbReference>
<dbReference type="InterPro" id="IPR010982">
    <property type="entry name" value="Lambda_DNA-bd_dom_sf"/>
</dbReference>
<dbReference type="Proteomes" id="UP000295129">
    <property type="component" value="Unassembled WGS sequence"/>
</dbReference>
<dbReference type="InterPro" id="IPR013096">
    <property type="entry name" value="Cupin_2"/>
</dbReference>
<dbReference type="InterPro" id="IPR014710">
    <property type="entry name" value="RmlC-like_jellyroll"/>
</dbReference>
<dbReference type="SUPFAM" id="SSF47413">
    <property type="entry name" value="lambda repressor-like DNA-binding domains"/>
    <property type="match status" value="1"/>
</dbReference>
<keyword evidence="1" id="KW-0238">DNA-binding</keyword>
<keyword evidence="4" id="KW-1185">Reference proteome</keyword>
<dbReference type="GO" id="GO:0005829">
    <property type="term" value="C:cytosol"/>
    <property type="evidence" value="ECO:0007669"/>
    <property type="project" value="TreeGrafter"/>
</dbReference>
<sequence length="205" mass="22293">MLSASAENAPTSPTAGAPQDDEIAHLVGINLRRIRSGLHLSLDALAQRSGVSRAMLSQVELGRSVPSIAILWKIARALDLTVSAFLSRRADPGAVLVRVADSRSLLSNRSQFSARALFPLEEAPRAEFYELRLGRLAEERSPAHAAGTRENLVVARGSVQVEVDERRYTLATGDALYFEADVPHAYRNLADTEATLYLVMTRTAV</sequence>
<evidence type="ECO:0000259" key="2">
    <source>
        <dbReference type="PROSITE" id="PS50943"/>
    </source>
</evidence>
<organism evidence="3 4">
    <name type="scientific">Azoarcus indigens</name>
    <dbReference type="NCBI Taxonomy" id="29545"/>
    <lineage>
        <taxon>Bacteria</taxon>
        <taxon>Pseudomonadati</taxon>
        <taxon>Pseudomonadota</taxon>
        <taxon>Betaproteobacteria</taxon>
        <taxon>Rhodocyclales</taxon>
        <taxon>Zoogloeaceae</taxon>
        <taxon>Azoarcus</taxon>
    </lineage>
</organism>
<comment type="caution">
    <text evidence="3">The sequence shown here is derived from an EMBL/GenBank/DDBJ whole genome shotgun (WGS) entry which is preliminary data.</text>
</comment>
<evidence type="ECO:0000313" key="4">
    <source>
        <dbReference type="Proteomes" id="UP000295129"/>
    </source>
</evidence>
<dbReference type="OrthoDB" id="73827at2"/>
<gene>
    <name evidence="3" type="ORF">C7389_101170</name>
</gene>
<dbReference type="PANTHER" id="PTHR46797">
    <property type="entry name" value="HTH-TYPE TRANSCRIPTIONAL REGULATOR"/>
    <property type="match status" value="1"/>
</dbReference>
<dbReference type="InterPro" id="IPR011051">
    <property type="entry name" value="RmlC_Cupin_sf"/>
</dbReference>
<proteinExistence type="predicted"/>
<dbReference type="Gene3D" id="1.10.260.40">
    <property type="entry name" value="lambda repressor-like DNA-binding domains"/>
    <property type="match status" value="1"/>
</dbReference>
<dbReference type="Pfam" id="PF07883">
    <property type="entry name" value="Cupin_2"/>
    <property type="match status" value="1"/>
</dbReference>
<reference evidence="3 4" key="1">
    <citation type="submission" date="2019-03" db="EMBL/GenBank/DDBJ databases">
        <title>Genomic Encyclopedia of Type Strains, Phase IV (KMG-IV): sequencing the most valuable type-strain genomes for metagenomic binning, comparative biology and taxonomic classification.</title>
        <authorList>
            <person name="Goeker M."/>
        </authorList>
    </citation>
    <scope>NUCLEOTIDE SEQUENCE [LARGE SCALE GENOMIC DNA]</scope>
    <source>
        <strain evidence="3 4">DSM 12121</strain>
    </source>
</reference>